<organism evidence="2 3">
    <name type="scientific">Saguinus oedipus</name>
    <name type="common">Cotton-top tamarin</name>
    <name type="synonym">Oedipomidas oedipus</name>
    <dbReference type="NCBI Taxonomy" id="9490"/>
    <lineage>
        <taxon>Eukaryota</taxon>
        <taxon>Metazoa</taxon>
        <taxon>Chordata</taxon>
        <taxon>Craniata</taxon>
        <taxon>Vertebrata</taxon>
        <taxon>Euteleostomi</taxon>
        <taxon>Mammalia</taxon>
        <taxon>Eutheria</taxon>
        <taxon>Euarchontoglires</taxon>
        <taxon>Primates</taxon>
        <taxon>Haplorrhini</taxon>
        <taxon>Platyrrhini</taxon>
        <taxon>Cebidae</taxon>
        <taxon>Callitrichinae</taxon>
        <taxon>Saguinus</taxon>
    </lineage>
</organism>
<feature type="region of interest" description="Disordered" evidence="1">
    <location>
        <begin position="71"/>
        <end position="103"/>
    </location>
</feature>
<protein>
    <submittedName>
        <fullName evidence="2">Uncharacterized protein</fullName>
    </submittedName>
</protein>
<feature type="region of interest" description="Disordered" evidence="1">
    <location>
        <begin position="25"/>
        <end position="55"/>
    </location>
</feature>
<dbReference type="EMBL" id="JASSZA010000019">
    <property type="protein sequence ID" value="KAK2088201.1"/>
    <property type="molecule type" value="Genomic_DNA"/>
</dbReference>
<evidence type="ECO:0000256" key="1">
    <source>
        <dbReference type="SAM" id="MobiDB-lite"/>
    </source>
</evidence>
<name>A0ABQ9TTT0_SAGOE</name>
<reference evidence="2 3" key="1">
    <citation type="submission" date="2023-05" db="EMBL/GenBank/DDBJ databases">
        <title>B98-5 Cell Line De Novo Hybrid Assembly: An Optical Mapping Approach.</title>
        <authorList>
            <person name="Kananen K."/>
            <person name="Auerbach J.A."/>
            <person name="Kautto E."/>
            <person name="Blachly J.S."/>
        </authorList>
    </citation>
    <scope>NUCLEOTIDE SEQUENCE [LARGE SCALE GENOMIC DNA]</scope>
    <source>
        <strain evidence="2">B95-8</strain>
        <tissue evidence="2">Cell line</tissue>
    </source>
</reference>
<evidence type="ECO:0000313" key="3">
    <source>
        <dbReference type="Proteomes" id="UP001266305"/>
    </source>
</evidence>
<dbReference type="Proteomes" id="UP001266305">
    <property type="component" value="Unassembled WGS sequence"/>
</dbReference>
<feature type="compositionally biased region" description="Polar residues" evidence="1">
    <location>
        <begin position="90"/>
        <end position="103"/>
    </location>
</feature>
<evidence type="ECO:0000313" key="2">
    <source>
        <dbReference type="EMBL" id="KAK2088201.1"/>
    </source>
</evidence>
<gene>
    <name evidence="2" type="ORF">P7K49_034108</name>
</gene>
<keyword evidence="3" id="KW-1185">Reference proteome</keyword>
<accession>A0ABQ9TTT0</accession>
<sequence>MWFETTLLFQTLPMDEVLHLTPWETMVAQGSPQGSPDLPAGQQKQQPQGDRVQGLASESWKLLEVPIIHITPSSDGESPTCTPIPRRWQQLRTPDLQSLSQDR</sequence>
<comment type="caution">
    <text evidence="2">The sequence shown here is derived from an EMBL/GenBank/DDBJ whole genome shotgun (WGS) entry which is preliminary data.</text>
</comment>
<proteinExistence type="predicted"/>
<feature type="compositionally biased region" description="Polar residues" evidence="1">
    <location>
        <begin position="71"/>
        <end position="81"/>
    </location>
</feature>